<dbReference type="AlphaFoldDB" id="A0AAE0FCT4"/>
<dbReference type="InterPro" id="IPR011992">
    <property type="entry name" value="EF-hand-dom_pair"/>
</dbReference>
<organism evidence="4 5">
    <name type="scientific">Cymbomonas tetramitiformis</name>
    <dbReference type="NCBI Taxonomy" id="36881"/>
    <lineage>
        <taxon>Eukaryota</taxon>
        <taxon>Viridiplantae</taxon>
        <taxon>Chlorophyta</taxon>
        <taxon>Pyramimonadophyceae</taxon>
        <taxon>Pyramimonadales</taxon>
        <taxon>Pyramimonadaceae</taxon>
        <taxon>Cymbomonas</taxon>
    </lineage>
</organism>
<evidence type="ECO:0000313" key="5">
    <source>
        <dbReference type="Proteomes" id="UP001190700"/>
    </source>
</evidence>
<dbReference type="EMBL" id="LGRX02020750">
    <property type="protein sequence ID" value="KAK3257277.1"/>
    <property type="molecule type" value="Genomic_DNA"/>
</dbReference>
<dbReference type="Pfam" id="PF13202">
    <property type="entry name" value="EF-hand_5"/>
    <property type="match status" value="1"/>
</dbReference>
<feature type="domain" description="EF-hand" evidence="3">
    <location>
        <begin position="21"/>
        <end position="56"/>
    </location>
</feature>
<feature type="domain" description="EF-hand" evidence="3">
    <location>
        <begin position="99"/>
        <end position="134"/>
    </location>
</feature>
<dbReference type="Proteomes" id="UP001190700">
    <property type="component" value="Unassembled WGS sequence"/>
</dbReference>
<evidence type="ECO:0000256" key="1">
    <source>
        <dbReference type="ARBA" id="ARBA00022837"/>
    </source>
</evidence>
<dbReference type="PROSITE" id="PS00018">
    <property type="entry name" value="EF_HAND_1"/>
    <property type="match status" value="2"/>
</dbReference>
<comment type="caution">
    <text evidence="4">The sequence shown here is derived from an EMBL/GenBank/DDBJ whole genome shotgun (WGS) entry which is preliminary data.</text>
</comment>
<dbReference type="PROSITE" id="PS50222">
    <property type="entry name" value="EF_HAND_2"/>
    <property type="match status" value="2"/>
</dbReference>
<dbReference type="SUPFAM" id="SSF47473">
    <property type="entry name" value="EF-hand"/>
    <property type="match status" value="1"/>
</dbReference>
<keyword evidence="5" id="KW-1185">Reference proteome</keyword>
<proteinExistence type="predicted"/>
<dbReference type="PANTHER" id="PTHR23064">
    <property type="entry name" value="TROPONIN"/>
    <property type="match status" value="1"/>
</dbReference>
<gene>
    <name evidence="4" type="ORF">CYMTET_33630</name>
</gene>
<dbReference type="Gene3D" id="1.10.238.10">
    <property type="entry name" value="EF-hand"/>
    <property type="match status" value="2"/>
</dbReference>
<evidence type="ECO:0000313" key="4">
    <source>
        <dbReference type="EMBL" id="KAK3257277.1"/>
    </source>
</evidence>
<name>A0AAE0FCT4_9CHLO</name>
<protein>
    <recommendedName>
        <fullName evidence="3">EF-hand domain-containing protein</fullName>
    </recommendedName>
</protein>
<dbReference type="Pfam" id="PF13499">
    <property type="entry name" value="EF-hand_7"/>
    <property type="match status" value="1"/>
</dbReference>
<dbReference type="CDD" id="cd00051">
    <property type="entry name" value="EFh"/>
    <property type="match status" value="1"/>
</dbReference>
<dbReference type="SMART" id="SM00054">
    <property type="entry name" value="EFh"/>
    <property type="match status" value="2"/>
</dbReference>
<sequence>MAAAVHVISRKREAARQSKRTQQKQIEEVFQEFDVNKNGLLERTELSGFLRFLNNDKPVSDDEVALVLHIADSYDGVLDGGVSRKEFLVAADAWSSYNSNKDYVMKLMSKFDKSKNGTLSQEELKELLQDLNDGDPPSASELEQVFRFADKKDGTIDGVIKPTELVFAISFWYSMLEEEKSLFDKVSNNYRCGPSGCLIV</sequence>
<reference evidence="4 5" key="1">
    <citation type="journal article" date="2015" name="Genome Biol. Evol.">
        <title>Comparative Genomics of a Bacterivorous Green Alga Reveals Evolutionary Causalities and Consequences of Phago-Mixotrophic Mode of Nutrition.</title>
        <authorList>
            <person name="Burns J.A."/>
            <person name="Paasch A."/>
            <person name="Narechania A."/>
            <person name="Kim E."/>
        </authorList>
    </citation>
    <scope>NUCLEOTIDE SEQUENCE [LARGE SCALE GENOMIC DNA]</scope>
    <source>
        <strain evidence="4 5">PLY_AMNH</strain>
    </source>
</reference>
<keyword evidence="1" id="KW-0106">Calcium</keyword>
<dbReference type="InterPro" id="IPR018247">
    <property type="entry name" value="EF_Hand_1_Ca_BS"/>
</dbReference>
<evidence type="ECO:0000256" key="2">
    <source>
        <dbReference type="SAM" id="MobiDB-lite"/>
    </source>
</evidence>
<dbReference type="InterPro" id="IPR002048">
    <property type="entry name" value="EF_hand_dom"/>
</dbReference>
<accession>A0AAE0FCT4</accession>
<dbReference type="InterPro" id="IPR052591">
    <property type="entry name" value="CML21-like"/>
</dbReference>
<dbReference type="GO" id="GO:0005509">
    <property type="term" value="F:calcium ion binding"/>
    <property type="evidence" value="ECO:0007669"/>
    <property type="project" value="InterPro"/>
</dbReference>
<feature type="region of interest" description="Disordered" evidence="2">
    <location>
        <begin position="1"/>
        <end position="21"/>
    </location>
</feature>
<evidence type="ECO:0000259" key="3">
    <source>
        <dbReference type="PROSITE" id="PS50222"/>
    </source>
</evidence>